<sequence length="1021" mass="111051">MKSTYALMYLLLFSVFGFAQSVDIGGTVKDEKSGVPMPGVSVQVKNNSKGTMTDLDGNYSLNDIPSGSIIVFSYVGYQNVSYTITADNKNLDISLPEDSKSLDEVIVIGYGTQRKKEVTGAVSVVSAKTLETLKPIDATQALQGTASGVVVNGTGGSPGSSYAIRIRGIATNGTNGPRIIVDGYDIGTDMNLLNPNDIETITVLKDVQAAVYGVIGANGIILVTTKKGKKNTAAKFSYNGYTGFQETSRKLPLLNATEYALLLNERYANGGQPLPFPDASGLGKGTDWQKEIFATSAPIISHDFSVNGGSEKITYAVSASDLTQEGIIGGEKSHYKRNSARIALTAELTSKLKLESNFIYTYLDRDTFNDFGLGSVLFNAINTPSTQAIRDANGDFTLVPNSPGLGIEIINPMAQLANTYNDYDGRKLQGTFGLDYTISKDLVFTARMGANNYNSKGKTFAKQVNYGGKVFDITRSSVSQNRTNDNSYTFDAYLTYKRSFAEKHNITGTFGTTIYKEWGNGLFATGYDVPQNSWQFADISLALGTSGGRDVGSYEYKDKRLSYFGRVQYDYMGKYLVSAMGRRDSSTRFGPNNSVAFFPSMTAGWVISKESFFGESKIIDFLKLRGSFGITGNDQIRPYGYVGQLNGEATYVFDGVLVNGTAIGALSNPDMKWEEAKKLDIGFDMNLLNNDLEINADYYLNRTDNLLIQDLPVSGTAGAGGPGGASPTINAGSVRNAGVEFMLNYNHKVSDNFKFGASYTLTTVKNEVLKVNKTTTTFLQGGSFGVGQSLLPSRMEEGKPLGYFYGYQTDGIFQNQAEVNAHPSQAALGAEAQPGDIRFKDLNGDGVINPEDRTNLGDPIPDLIMGFNLNFTFKGFDFAAYAYASLGNDMVRNYERTLSDANRLDYVLDRWTGEGTSNNVPRVTTEATGNNVFSNYFVEDASFLRIQNAQLGYTIKPEFTEKAGITKLRLYVGVNNIYTFTKYKGFDPGAVNPDGNPIGNGIDNGFYPLPRTYMFGVNLNF</sequence>
<feature type="chain" id="PRO_5015640961" evidence="12">
    <location>
        <begin position="20"/>
        <end position="1021"/>
    </location>
</feature>
<evidence type="ECO:0000256" key="11">
    <source>
        <dbReference type="RuleBase" id="RU003357"/>
    </source>
</evidence>
<dbReference type="Gene3D" id="2.40.170.20">
    <property type="entry name" value="TonB-dependent receptor, beta-barrel domain"/>
    <property type="match status" value="1"/>
</dbReference>
<evidence type="ECO:0000256" key="9">
    <source>
        <dbReference type="ARBA" id="ARBA00023237"/>
    </source>
</evidence>
<dbReference type="InterPro" id="IPR036942">
    <property type="entry name" value="Beta-barrel_TonB_sf"/>
</dbReference>
<evidence type="ECO:0000256" key="8">
    <source>
        <dbReference type="ARBA" id="ARBA00023170"/>
    </source>
</evidence>
<keyword evidence="2 10" id="KW-0813">Transport</keyword>
<dbReference type="SUPFAM" id="SSF49464">
    <property type="entry name" value="Carboxypeptidase regulatory domain-like"/>
    <property type="match status" value="1"/>
</dbReference>
<dbReference type="OrthoDB" id="9768177at2"/>
<dbReference type="Pfam" id="PF13715">
    <property type="entry name" value="CarbopepD_reg_2"/>
    <property type="match status" value="1"/>
</dbReference>
<keyword evidence="5 12" id="KW-0732">Signal</keyword>
<evidence type="ECO:0000259" key="13">
    <source>
        <dbReference type="Pfam" id="PF00593"/>
    </source>
</evidence>
<keyword evidence="9 10" id="KW-0998">Cell outer membrane</keyword>
<evidence type="ECO:0000313" key="16">
    <source>
        <dbReference type="Proteomes" id="UP000244937"/>
    </source>
</evidence>
<keyword evidence="16" id="KW-1185">Reference proteome</keyword>
<dbReference type="GO" id="GO:0009279">
    <property type="term" value="C:cell outer membrane"/>
    <property type="evidence" value="ECO:0007669"/>
    <property type="project" value="UniProtKB-SubCell"/>
</dbReference>
<keyword evidence="3 10" id="KW-1134">Transmembrane beta strand</keyword>
<protein>
    <submittedName>
        <fullName evidence="15">SusC/RagA family protein</fullName>
    </submittedName>
</protein>
<dbReference type="Pfam" id="PF07715">
    <property type="entry name" value="Plug"/>
    <property type="match status" value="1"/>
</dbReference>
<dbReference type="PANTHER" id="PTHR30069">
    <property type="entry name" value="TONB-DEPENDENT OUTER MEMBRANE RECEPTOR"/>
    <property type="match status" value="1"/>
</dbReference>
<dbReference type="KEGG" id="fpal:HYN49_12885"/>
<evidence type="ECO:0000256" key="2">
    <source>
        <dbReference type="ARBA" id="ARBA00022448"/>
    </source>
</evidence>
<dbReference type="InterPro" id="IPR012910">
    <property type="entry name" value="Plug_dom"/>
</dbReference>
<evidence type="ECO:0000256" key="12">
    <source>
        <dbReference type="SAM" id="SignalP"/>
    </source>
</evidence>
<comment type="similarity">
    <text evidence="10 11">Belongs to the TonB-dependent receptor family.</text>
</comment>
<keyword evidence="8" id="KW-0675">Receptor</keyword>
<dbReference type="GO" id="GO:0044718">
    <property type="term" value="P:siderophore transmembrane transport"/>
    <property type="evidence" value="ECO:0007669"/>
    <property type="project" value="TreeGrafter"/>
</dbReference>
<keyword evidence="7 10" id="KW-0472">Membrane</keyword>
<gene>
    <name evidence="15" type="ORF">HYN49_12885</name>
</gene>
<dbReference type="RefSeq" id="WP_108904497.1">
    <property type="nucleotide sequence ID" value="NZ_CP029187.1"/>
</dbReference>
<organism evidence="15 16">
    <name type="scientific">Flavobacterium pallidum</name>
    <dbReference type="NCBI Taxonomy" id="2172098"/>
    <lineage>
        <taxon>Bacteria</taxon>
        <taxon>Pseudomonadati</taxon>
        <taxon>Bacteroidota</taxon>
        <taxon>Flavobacteriia</taxon>
        <taxon>Flavobacteriales</taxon>
        <taxon>Flavobacteriaceae</taxon>
        <taxon>Flavobacterium</taxon>
    </lineage>
</organism>
<evidence type="ECO:0000256" key="3">
    <source>
        <dbReference type="ARBA" id="ARBA00022452"/>
    </source>
</evidence>
<dbReference type="Proteomes" id="UP000244937">
    <property type="component" value="Chromosome"/>
</dbReference>
<dbReference type="GO" id="GO:0015344">
    <property type="term" value="F:siderophore uptake transmembrane transporter activity"/>
    <property type="evidence" value="ECO:0007669"/>
    <property type="project" value="TreeGrafter"/>
</dbReference>
<dbReference type="PANTHER" id="PTHR30069:SF29">
    <property type="entry name" value="HEMOGLOBIN AND HEMOGLOBIN-HAPTOGLOBIN-BINDING PROTEIN 1-RELATED"/>
    <property type="match status" value="1"/>
</dbReference>
<dbReference type="EMBL" id="CP029187">
    <property type="protein sequence ID" value="AWI26720.1"/>
    <property type="molecule type" value="Genomic_DNA"/>
</dbReference>
<dbReference type="Gene3D" id="2.170.130.10">
    <property type="entry name" value="TonB-dependent receptor, plug domain"/>
    <property type="match status" value="1"/>
</dbReference>
<evidence type="ECO:0000256" key="4">
    <source>
        <dbReference type="ARBA" id="ARBA00022692"/>
    </source>
</evidence>
<evidence type="ECO:0000256" key="6">
    <source>
        <dbReference type="ARBA" id="ARBA00023077"/>
    </source>
</evidence>
<feature type="domain" description="TonB-dependent receptor plug" evidence="14">
    <location>
        <begin position="115"/>
        <end position="220"/>
    </location>
</feature>
<feature type="signal peptide" evidence="12">
    <location>
        <begin position="1"/>
        <end position="19"/>
    </location>
</feature>
<dbReference type="Gene3D" id="2.60.40.1120">
    <property type="entry name" value="Carboxypeptidase-like, regulatory domain"/>
    <property type="match status" value="1"/>
</dbReference>
<dbReference type="InterPro" id="IPR037066">
    <property type="entry name" value="Plug_dom_sf"/>
</dbReference>
<evidence type="ECO:0000256" key="7">
    <source>
        <dbReference type="ARBA" id="ARBA00023136"/>
    </source>
</evidence>
<keyword evidence="4 10" id="KW-0812">Transmembrane</keyword>
<reference evidence="15 16" key="1">
    <citation type="submission" date="2018-05" db="EMBL/GenBank/DDBJ databases">
        <title>Genome sequencing of Flavobacterium sp. HYN0049.</title>
        <authorList>
            <person name="Yi H."/>
            <person name="Baek C."/>
        </authorList>
    </citation>
    <scope>NUCLEOTIDE SEQUENCE [LARGE SCALE GENOMIC DNA]</scope>
    <source>
        <strain evidence="15 16">HYN0049</strain>
    </source>
</reference>
<dbReference type="SUPFAM" id="SSF56935">
    <property type="entry name" value="Porins"/>
    <property type="match status" value="1"/>
</dbReference>
<dbReference type="InterPro" id="IPR023996">
    <property type="entry name" value="TonB-dep_OMP_SusC/RagA"/>
</dbReference>
<proteinExistence type="inferred from homology"/>
<evidence type="ECO:0000256" key="10">
    <source>
        <dbReference type="PROSITE-ProRule" id="PRU01360"/>
    </source>
</evidence>
<dbReference type="InterPro" id="IPR000531">
    <property type="entry name" value="Beta-barrel_TonB"/>
</dbReference>
<feature type="domain" description="TonB-dependent receptor-like beta-barrel" evidence="13">
    <location>
        <begin position="397"/>
        <end position="767"/>
    </location>
</feature>
<dbReference type="PROSITE" id="PS52016">
    <property type="entry name" value="TONB_DEPENDENT_REC_3"/>
    <property type="match status" value="1"/>
</dbReference>
<evidence type="ECO:0000259" key="14">
    <source>
        <dbReference type="Pfam" id="PF07715"/>
    </source>
</evidence>
<evidence type="ECO:0000313" key="15">
    <source>
        <dbReference type="EMBL" id="AWI26720.1"/>
    </source>
</evidence>
<dbReference type="InterPro" id="IPR008969">
    <property type="entry name" value="CarboxyPept-like_regulatory"/>
</dbReference>
<evidence type="ECO:0000256" key="5">
    <source>
        <dbReference type="ARBA" id="ARBA00022729"/>
    </source>
</evidence>
<comment type="subcellular location">
    <subcellularLocation>
        <location evidence="1 10">Cell outer membrane</location>
        <topology evidence="1 10">Multi-pass membrane protein</topology>
    </subcellularLocation>
</comment>
<dbReference type="NCBIfam" id="TIGR04056">
    <property type="entry name" value="OMP_RagA_SusC"/>
    <property type="match status" value="1"/>
</dbReference>
<evidence type="ECO:0000256" key="1">
    <source>
        <dbReference type="ARBA" id="ARBA00004571"/>
    </source>
</evidence>
<accession>A0A2S1SJV6</accession>
<keyword evidence="6 11" id="KW-0798">TonB box</keyword>
<dbReference type="Pfam" id="PF00593">
    <property type="entry name" value="TonB_dep_Rec_b-barrel"/>
    <property type="match status" value="1"/>
</dbReference>
<dbReference type="InterPro" id="IPR039426">
    <property type="entry name" value="TonB-dep_rcpt-like"/>
</dbReference>
<name>A0A2S1SJV6_9FLAO</name>
<dbReference type="AlphaFoldDB" id="A0A2S1SJV6"/>